<sequence>MKSSESVLYARRDHPGRCARVASGGFFVVQGVYEGYIQMIRLLEVISMPCQRHRQANAKAKPKPKPSKPHRYY</sequence>
<evidence type="ECO:0000313" key="3">
    <source>
        <dbReference type="Proteomes" id="UP000326757"/>
    </source>
</evidence>
<evidence type="ECO:0000313" key="2">
    <source>
        <dbReference type="EMBL" id="KAB8302304.1"/>
    </source>
</evidence>
<reference evidence="2 3" key="1">
    <citation type="submission" date="2019-06" db="EMBL/GenBank/DDBJ databases">
        <title>Genome Sequence of the Brown Rot Fungal Pathogen Monilinia laxa.</title>
        <authorList>
            <person name="De Miccolis Angelini R.M."/>
            <person name="Landi L."/>
            <person name="Abate D."/>
            <person name="Pollastro S."/>
            <person name="Romanazzi G."/>
            <person name="Faretra F."/>
        </authorList>
    </citation>
    <scope>NUCLEOTIDE SEQUENCE [LARGE SCALE GENOMIC DNA]</scope>
    <source>
        <strain evidence="2 3">Mlax316</strain>
    </source>
</reference>
<gene>
    <name evidence="2" type="ORF">EYC80_005740</name>
</gene>
<proteinExistence type="predicted"/>
<dbReference type="EMBL" id="VIGI01000003">
    <property type="protein sequence ID" value="KAB8302304.1"/>
    <property type="molecule type" value="Genomic_DNA"/>
</dbReference>
<dbReference type="AlphaFoldDB" id="A0A5N6KEY8"/>
<accession>A0A5N6KEY8</accession>
<keyword evidence="3" id="KW-1185">Reference proteome</keyword>
<name>A0A5N6KEY8_MONLA</name>
<dbReference type="Proteomes" id="UP000326757">
    <property type="component" value="Unassembled WGS sequence"/>
</dbReference>
<feature type="region of interest" description="Disordered" evidence="1">
    <location>
        <begin position="53"/>
        <end position="73"/>
    </location>
</feature>
<organism evidence="2 3">
    <name type="scientific">Monilinia laxa</name>
    <name type="common">Brown rot fungus</name>
    <name type="synonym">Sclerotinia laxa</name>
    <dbReference type="NCBI Taxonomy" id="61186"/>
    <lineage>
        <taxon>Eukaryota</taxon>
        <taxon>Fungi</taxon>
        <taxon>Dikarya</taxon>
        <taxon>Ascomycota</taxon>
        <taxon>Pezizomycotina</taxon>
        <taxon>Leotiomycetes</taxon>
        <taxon>Helotiales</taxon>
        <taxon>Sclerotiniaceae</taxon>
        <taxon>Monilinia</taxon>
    </lineage>
</organism>
<comment type="caution">
    <text evidence="2">The sequence shown here is derived from an EMBL/GenBank/DDBJ whole genome shotgun (WGS) entry which is preliminary data.</text>
</comment>
<evidence type="ECO:0000256" key="1">
    <source>
        <dbReference type="SAM" id="MobiDB-lite"/>
    </source>
</evidence>
<protein>
    <submittedName>
        <fullName evidence="2">Uncharacterized protein</fullName>
    </submittedName>
</protein>